<sequence length="107" mass="11841">MRLALERAAVALALADELCDACTEDEQRELRPWIDRAALALADARQRSSGFAALLYADVAERAAERARIAAELLERGVTSPALEHPPRAEFRSRLDEPRSVQSRSRG</sequence>
<evidence type="ECO:0000256" key="1">
    <source>
        <dbReference type="SAM" id="MobiDB-lite"/>
    </source>
</evidence>
<gene>
    <name evidence="2" type="ORF">DB32_005788</name>
</gene>
<evidence type="ECO:0000313" key="2">
    <source>
        <dbReference type="EMBL" id="AKF08639.1"/>
    </source>
</evidence>
<evidence type="ECO:0000313" key="3">
    <source>
        <dbReference type="Proteomes" id="UP000034883"/>
    </source>
</evidence>
<feature type="compositionally biased region" description="Basic and acidic residues" evidence="1">
    <location>
        <begin position="85"/>
        <end position="99"/>
    </location>
</feature>
<feature type="region of interest" description="Disordered" evidence="1">
    <location>
        <begin position="80"/>
        <end position="107"/>
    </location>
</feature>
<dbReference type="KEGG" id="samy:DB32_005788"/>
<accession>A0A0F6SGG2</accession>
<reference evidence="2 3" key="1">
    <citation type="submission" date="2015-03" db="EMBL/GenBank/DDBJ databases">
        <title>Genome assembly of Sandaracinus amylolyticus DSM 53668.</title>
        <authorList>
            <person name="Sharma G."/>
            <person name="Subramanian S."/>
        </authorList>
    </citation>
    <scope>NUCLEOTIDE SEQUENCE [LARGE SCALE GENOMIC DNA]</scope>
    <source>
        <strain evidence="2 3">DSM 53668</strain>
    </source>
</reference>
<dbReference type="Proteomes" id="UP000034883">
    <property type="component" value="Chromosome"/>
</dbReference>
<dbReference type="AlphaFoldDB" id="A0A0F6SGG2"/>
<dbReference type="EMBL" id="CP011125">
    <property type="protein sequence ID" value="AKF08639.1"/>
    <property type="molecule type" value="Genomic_DNA"/>
</dbReference>
<keyword evidence="3" id="KW-1185">Reference proteome</keyword>
<dbReference type="STRING" id="927083.DB32_005788"/>
<name>A0A0F6SGG2_9BACT</name>
<organism evidence="2 3">
    <name type="scientific">Sandaracinus amylolyticus</name>
    <dbReference type="NCBI Taxonomy" id="927083"/>
    <lineage>
        <taxon>Bacteria</taxon>
        <taxon>Pseudomonadati</taxon>
        <taxon>Myxococcota</taxon>
        <taxon>Polyangia</taxon>
        <taxon>Polyangiales</taxon>
        <taxon>Sandaracinaceae</taxon>
        <taxon>Sandaracinus</taxon>
    </lineage>
</organism>
<proteinExistence type="predicted"/>
<protein>
    <submittedName>
        <fullName evidence="2">Uncharacterized protein</fullName>
    </submittedName>
</protein>